<dbReference type="Proteomes" id="UP000606044">
    <property type="component" value="Unassembled WGS sequence"/>
</dbReference>
<sequence length="64" mass="6905">MQDPAERREERDFHQPDREGPAGEPIKPAAQARQGVGSGRILTVLSVALVLVIIGFAATYMGMV</sequence>
<gene>
    <name evidence="3" type="ORF">GCM10007301_37490</name>
</gene>
<keyword evidence="2" id="KW-0812">Transmembrane</keyword>
<name>A0A917C6A6_9HYPH</name>
<organism evidence="3 4">
    <name type="scientific">Azorhizobium oxalatiphilum</name>
    <dbReference type="NCBI Taxonomy" id="980631"/>
    <lineage>
        <taxon>Bacteria</taxon>
        <taxon>Pseudomonadati</taxon>
        <taxon>Pseudomonadota</taxon>
        <taxon>Alphaproteobacteria</taxon>
        <taxon>Hyphomicrobiales</taxon>
        <taxon>Xanthobacteraceae</taxon>
        <taxon>Azorhizobium</taxon>
    </lineage>
</organism>
<keyword evidence="2" id="KW-1133">Transmembrane helix</keyword>
<evidence type="ECO:0000313" key="3">
    <source>
        <dbReference type="EMBL" id="GGF74198.1"/>
    </source>
</evidence>
<keyword evidence="4" id="KW-1185">Reference proteome</keyword>
<feature type="region of interest" description="Disordered" evidence="1">
    <location>
        <begin position="1"/>
        <end position="32"/>
    </location>
</feature>
<evidence type="ECO:0000256" key="2">
    <source>
        <dbReference type="SAM" id="Phobius"/>
    </source>
</evidence>
<feature type="transmembrane region" description="Helical" evidence="2">
    <location>
        <begin position="41"/>
        <end position="63"/>
    </location>
</feature>
<evidence type="ECO:0000256" key="1">
    <source>
        <dbReference type="SAM" id="MobiDB-lite"/>
    </source>
</evidence>
<dbReference type="AlphaFoldDB" id="A0A917C6A6"/>
<keyword evidence="2" id="KW-0472">Membrane</keyword>
<accession>A0A917C6A6</accession>
<dbReference type="RefSeq" id="WP_188581349.1">
    <property type="nucleotide sequence ID" value="NZ_BMCT01000005.1"/>
</dbReference>
<reference evidence="3" key="2">
    <citation type="submission" date="2020-09" db="EMBL/GenBank/DDBJ databases">
        <authorList>
            <person name="Sun Q."/>
            <person name="Sedlacek I."/>
        </authorList>
    </citation>
    <scope>NUCLEOTIDE SEQUENCE</scope>
    <source>
        <strain evidence="3">CCM 7897</strain>
    </source>
</reference>
<evidence type="ECO:0000313" key="4">
    <source>
        <dbReference type="Proteomes" id="UP000606044"/>
    </source>
</evidence>
<protein>
    <submittedName>
        <fullName evidence="3">Uncharacterized protein</fullName>
    </submittedName>
</protein>
<dbReference type="EMBL" id="BMCT01000005">
    <property type="protein sequence ID" value="GGF74198.1"/>
    <property type="molecule type" value="Genomic_DNA"/>
</dbReference>
<comment type="caution">
    <text evidence="3">The sequence shown here is derived from an EMBL/GenBank/DDBJ whole genome shotgun (WGS) entry which is preliminary data.</text>
</comment>
<feature type="compositionally biased region" description="Basic and acidic residues" evidence="1">
    <location>
        <begin position="1"/>
        <end position="21"/>
    </location>
</feature>
<proteinExistence type="predicted"/>
<reference evidence="3" key="1">
    <citation type="journal article" date="2014" name="Int. J. Syst. Evol. Microbiol.">
        <title>Complete genome sequence of Corynebacterium casei LMG S-19264T (=DSM 44701T), isolated from a smear-ripened cheese.</title>
        <authorList>
            <consortium name="US DOE Joint Genome Institute (JGI-PGF)"/>
            <person name="Walter F."/>
            <person name="Albersmeier A."/>
            <person name="Kalinowski J."/>
            <person name="Ruckert C."/>
        </authorList>
    </citation>
    <scope>NUCLEOTIDE SEQUENCE</scope>
    <source>
        <strain evidence="3">CCM 7897</strain>
    </source>
</reference>